<protein>
    <submittedName>
        <fullName evidence="2">Uncharacterized protein</fullName>
    </submittedName>
</protein>
<feature type="region of interest" description="Disordered" evidence="1">
    <location>
        <begin position="83"/>
        <end position="105"/>
    </location>
</feature>
<gene>
    <name evidence="2" type="ORF">EYF80_049887</name>
</gene>
<organism evidence="2 3">
    <name type="scientific">Liparis tanakae</name>
    <name type="common">Tanaka's snailfish</name>
    <dbReference type="NCBI Taxonomy" id="230148"/>
    <lineage>
        <taxon>Eukaryota</taxon>
        <taxon>Metazoa</taxon>
        <taxon>Chordata</taxon>
        <taxon>Craniata</taxon>
        <taxon>Vertebrata</taxon>
        <taxon>Euteleostomi</taxon>
        <taxon>Actinopterygii</taxon>
        <taxon>Neopterygii</taxon>
        <taxon>Teleostei</taxon>
        <taxon>Neoteleostei</taxon>
        <taxon>Acanthomorphata</taxon>
        <taxon>Eupercaria</taxon>
        <taxon>Perciformes</taxon>
        <taxon>Cottioidei</taxon>
        <taxon>Cottales</taxon>
        <taxon>Liparidae</taxon>
        <taxon>Liparis</taxon>
    </lineage>
</organism>
<keyword evidence="3" id="KW-1185">Reference proteome</keyword>
<proteinExistence type="predicted"/>
<dbReference type="EMBL" id="SRLO01001232">
    <property type="protein sequence ID" value="TNN39951.1"/>
    <property type="molecule type" value="Genomic_DNA"/>
</dbReference>
<evidence type="ECO:0000256" key="1">
    <source>
        <dbReference type="SAM" id="MobiDB-lite"/>
    </source>
</evidence>
<feature type="region of interest" description="Disordered" evidence="1">
    <location>
        <begin position="250"/>
        <end position="269"/>
    </location>
</feature>
<name>A0A4Z2FG78_9TELE</name>
<feature type="compositionally biased region" description="Acidic residues" evidence="1">
    <location>
        <begin position="250"/>
        <end position="261"/>
    </location>
</feature>
<dbReference type="AlphaFoldDB" id="A0A4Z2FG78"/>
<evidence type="ECO:0000313" key="2">
    <source>
        <dbReference type="EMBL" id="TNN39951.1"/>
    </source>
</evidence>
<reference evidence="2 3" key="1">
    <citation type="submission" date="2019-03" db="EMBL/GenBank/DDBJ databases">
        <title>First draft genome of Liparis tanakae, snailfish: a comprehensive survey of snailfish specific genes.</title>
        <authorList>
            <person name="Kim W."/>
            <person name="Song I."/>
            <person name="Jeong J.-H."/>
            <person name="Kim D."/>
            <person name="Kim S."/>
            <person name="Ryu S."/>
            <person name="Song J.Y."/>
            <person name="Lee S.K."/>
        </authorList>
    </citation>
    <scope>NUCLEOTIDE SEQUENCE [LARGE SCALE GENOMIC DNA]</scope>
    <source>
        <tissue evidence="2">Muscle</tissue>
    </source>
</reference>
<evidence type="ECO:0000313" key="3">
    <source>
        <dbReference type="Proteomes" id="UP000314294"/>
    </source>
</evidence>
<feature type="compositionally biased region" description="Basic and acidic residues" evidence="1">
    <location>
        <begin position="83"/>
        <end position="102"/>
    </location>
</feature>
<dbReference type="Proteomes" id="UP000314294">
    <property type="component" value="Unassembled WGS sequence"/>
</dbReference>
<sequence>MHQCPASALGLQLPQPGLLRAGVAVVGPGDAQHDGLQAVEHDALHVHLHLLQAALQLPLLPAQTALQLLRPPVLLLQLLERERERERESHDRRPDGRPDGRPDAPLLRYLDVELSPPQQVEGGVPGGVRGQGDLLLQLLQAAPQLSSPAAHKHNRGLSRMLLFLQLYQLLCFNSLWTDLQSQKERARLAGLCSHTLGARCTGCAVHREHSLVAPGGGLPALLAAPLVGRLRAERQQRRVPVLGLCGDNGLSEEEEEEEEEERCSIKHHY</sequence>
<comment type="caution">
    <text evidence="2">The sequence shown here is derived from an EMBL/GenBank/DDBJ whole genome shotgun (WGS) entry which is preliminary data.</text>
</comment>
<accession>A0A4Z2FG78</accession>